<dbReference type="AlphaFoldDB" id="A0A1G4MD49"/>
<evidence type="ECO:0000256" key="2">
    <source>
        <dbReference type="SAM" id="MobiDB-lite"/>
    </source>
</evidence>
<dbReference type="PANTHER" id="PTHR13347:SF1">
    <property type="entry name" value="HEAT REPEAT-CONTAINING PROTEIN 3"/>
    <property type="match status" value="1"/>
</dbReference>
<evidence type="ECO:0000313" key="5">
    <source>
        <dbReference type="Proteomes" id="UP000190831"/>
    </source>
</evidence>
<dbReference type="InterPro" id="IPR011989">
    <property type="entry name" value="ARM-like"/>
</dbReference>
<protein>
    <submittedName>
        <fullName evidence="4">LAFE_0E07778g1_1</fullName>
    </submittedName>
</protein>
<evidence type="ECO:0000313" key="4">
    <source>
        <dbReference type="EMBL" id="SCW01811.1"/>
    </source>
</evidence>
<dbReference type="STRING" id="4955.A0A1G4MD49"/>
<dbReference type="EMBL" id="LT598488">
    <property type="protein sequence ID" value="SCW01811.1"/>
    <property type="molecule type" value="Genomic_DNA"/>
</dbReference>
<evidence type="ECO:0000259" key="3">
    <source>
        <dbReference type="Pfam" id="PF25567"/>
    </source>
</evidence>
<dbReference type="SUPFAM" id="SSF48371">
    <property type="entry name" value="ARM repeat"/>
    <property type="match status" value="1"/>
</dbReference>
<dbReference type="InterPro" id="IPR057990">
    <property type="entry name" value="TPR_SYO1"/>
</dbReference>
<dbReference type="InterPro" id="IPR052616">
    <property type="entry name" value="SYO1-like"/>
</dbReference>
<dbReference type="GO" id="GO:0042273">
    <property type="term" value="P:ribosomal large subunit biogenesis"/>
    <property type="evidence" value="ECO:0007669"/>
    <property type="project" value="TreeGrafter"/>
</dbReference>
<dbReference type="PANTHER" id="PTHR13347">
    <property type="entry name" value="HEAT REPEAT-CONTAINING PROTEIN 3"/>
    <property type="match status" value="1"/>
</dbReference>
<dbReference type="Gene3D" id="1.25.10.10">
    <property type="entry name" value="Leucine-rich Repeat Variant"/>
    <property type="match status" value="1"/>
</dbReference>
<dbReference type="InterPro" id="IPR016024">
    <property type="entry name" value="ARM-type_fold"/>
</dbReference>
<comment type="similarity">
    <text evidence="1">Belongs to the nuclear import and ribosome assembly adapter family.</text>
</comment>
<feature type="compositionally biased region" description="Basic residues" evidence="2">
    <location>
        <begin position="1"/>
        <end position="12"/>
    </location>
</feature>
<dbReference type="CDD" id="cd13394">
    <property type="entry name" value="Syo1_like"/>
    <property type="match status" value="1"/>
</dbReference>
<evidence type="ECO:0000256" key="1">
    <source>
        <dbReference type="ARBA" id="ARBA00049983"/>
    </source>
</evidence>
<sequence>MGKSKKRSRASRARSNPLGLSNKNATKNEAVNMRKIQPLLDQLQSAVPNERVMALGSITVLCEDAYMRQLFLKEKLIQIVMGRLLSDEDTEIVVESYGLLRNLSLEEGYDVSIHLWRSEVWTSINSGFDKLLKSLESPDLETKANSESTRLLFDFGDNLLSLIVALANGSDDIMENVLQPPKLNRIFEVVIAVLKHALSIKDGIVTLKCTTRLFNTVLDLIYDFSSESLEFVEAVSQDAYLSEFVQSLRSLKFTNSNLLTRVLIQGIYLQFLDTNLTNDQANSIIVATCTAIEQIDMQEMLKSLSDVDQDKDILQSKGSEVARKVKDYAKKHADGMIKLQSIEITLDIITAILEIVAAQYEETRTPLKEDLVQTLTVSIPVVFQSLSENFASRVLIAWNNMLWLYLTLDINFFELPNESWKQLWEFINSPTLSALNDFGIRLGKLGVMWALLKTIQVQPEPAKVLSVLGCNSTQFVSSIMEDFQNLDGLNDQEVSDITQRCCGILSCIALVPGQVELNRQIGHFLLQQLASSNTNAVILIAIAEVFFEIYCDAEYDYDEPVFVREEFLKILEEKVLPNMRHTFKFVDKNKNPFLKEKCQEFLRTMERFIAYKATER</sequence>
<keyword evidence="5" id="KW-1185">Reference proteome</keyword>
<feature type="region of interest" description="Disordered" evidence="2">
    <location>
        <begin position="1"/>
        <end position="24"/>
    </location>
</feature>
<dbReference type="Pfam" id="PF25567">
    <property type="entry name" value="TPR_SYO1"/>
    <property type="match status" value="1"/>
</dbReference>
<feature type="domain" description="SYO1-like TPR repeats" evidence="3">
    <location>
        <begin position="390"/>
        <end position="615"/>
    </location>
</feature>
<reference evidence="5" key="1">
    <citation type="submission" date="2016-03" db="EMBL/GenBank/DDBJ databases">
        <authorList>
            <person name="Devillers H."/>
        </authorList>
    </citation>
    <scope>NUCLEOTIDE SEQUENCE [LARGE SCALE GENOMIC DNA]</scope>
</reference>
<dbReference type="OrthoDB" id="288703at2759"/>
<name>A0A1G4MD49_LACFM</name>
<dbReference type="GO" id="GO:0006606">
    <property type="term" value="P:protein import into nucleus"/>
    <property type="evidence" value="ECO:0007669"/>
    <property type="project" value="TreeGrafter"/>
</dbReference>
<proteinExistence type="inferred from homology"/>
<dbReference type="OMA" id="ADMDMVT"/>
<dbReference type="GO" id="GO:0051082">
    <property type="term" value="F:unfolded protein binding"/>
    <property type="evidence" value="ECO:0007669"/>
    <property type="project" value="TreeGrafter"/>
</dbReference>
<organism evidence="4 5">
    <name type="scientific">Lachancea fermentati</name>
    <name type="common">Zygosaccharomyces fermentati</name>
    <dbReference type="NCBI Taxonomy" id="4955"/>
    <lineage>
        <taxon>Eukaryota</taxon>
        <taxon>Fungi</taxon>
        <taxon>Dikarya</taxon>
        <taxon>Ascomycota</taxon>
        <taxon>Saccharomycotina</taxon>
        <taxon>Saccharomycetes</taxon>
        <taxon>Saccharomycetales</taxon>
        <taxon>Saccharomycetaceae</taxon>
        <taxon>Lachancea</taxon>
    </lineage>
</organism>
<dbReference type="Proteomes" id="UP000190831">
    <property type="component" value="Chromosome E"/>
</dbReference>
<gene>
    <name evidence="4" type="ORF">LAFE_0E07778G</name>
</gene>
<accession>A0A1G4MD49</accession>